<dbReference type="GeneID" id="80876754"/>
<dbReference type="GO" id="GO:0008017">
    <property type="term" value="F:microtubule binding"/>
    <property type="evidence" value="ECO:0007669"/>
    <property type="project" value="InterPro"/>
</dbReference>
<organism evidence="2 3">
    <name type="scientific">Schizosaccharomyces osmophilus</name>
    <dbReference type="NCBI Taxonomy" id="2545709"/>
    <lineage>
        <taxon>Eukaryota</taxon>
        <taxon>Fungi</taxon>
        <taxon>Dikarya</taxon>
        <taxon>Ascomycota</taxon>
        <taxon>Taphrinomycotina</taxon>
        <taxon>Schizosaccharomycetes</taxon>
        <taxon>Schizosaccharomycetales</taxon>
        <taxon>Schizosaccharomycetaceae</taxon>
        <taxon>Schizosaccharomyces</taxon>
    </lineage>
</organism>
<keyword evidence="3" id="KW-1185">Reference proteome</keyword>
<name>A0AAE9WBT1_9SCHI</name>
<feature type="compositionally biased region" description="Low complexity" evidence="1">
    <location>
        <begin position="619"/>
        <end position="638"/>
    </location>
</feature>
<dbReference type="PANTHER" id="PTHR19321">
    <property type="entry name" value="PROTEIN REGULATOR OF CYTOKINESIS 1 PRC1-RELATED"/>
    <property type="match status" value="1"/>
</dbReference>
<evidence type="ECO:0000313" key="2">
    <source>
        <dbReference type="EMBL" id="WBW73349.1"/>
    </source>
</evidence>
<dbReference type="Pfam" id="PF03999">
    <property type="entry name" value="MAP65_ASE1"/>
    <property type="match status" value="1"/>
</dbReference>
<dbReference type="GO" id="GO:1990023">
    <property type="term" value="C:mitotic spindle midzone"/>
    <property type="evidence" value="ECO:0007669"/>
    <property type="project" value="TreeGrafter"/>
</dbReference>
<feature type="compositionally biased region" description="Polar residues" evidence="1">
    <location>
        <begin position="514"/>
        <end position="541"/>
    </location>
</feature>
<gene>
    <name evidence="2" type="primary">ase1</name>
    <name evidence="2" type="ORF">SOMG_03274</name>
</gene>
<evidence type="ECO:0000256" key="1">
    <source>
        <dbReference type="SAM" id="MobiDB-lite"/>
    </source>
</evidence>
<proteinExistence type="predicted"/>
<protein>
    <submittedName>
        <fullName evidence="2">Antiparallel microtubule cross-linking factor Ase1</fullName>
    </submittedName>
</protein>
<sequence>MDMENCEDNIVEEPYLNEHDKNYTWKSFREQVESHFQRIERLHQVLGTDGDNSSLFELFTTAMNAQLHEMEQCQKNLENDCRQKIDTIRFLASSLKLDDPDANLCINTPLIQCLDELTHIESQYLTQYDKKMTTIKVLYQQLDQTCKQLGTTFAIPDFENSFLSDVSDALLDSLRLRNEEAQMELGSRLELVNNLESEIIQLWMETGIETADEPSFQELKNTHMNRPPQFCVPQILITKLYEQKDMLINIKEKYVMQINSYRNEVHDLWQKLNINAAEFAHLEQSSGVYREDLIKWETELQKLREVKKQHIPLFIEDARGKIKKAWDVLFYTDEQRHSFSAAFENILTEESLSAHEQYLESLENEARENKHFLNLIAKYSSLLEGKRELDASANDSSRLMQRGRREPGLLLREEKIRKRLSRDLPKVQALLIPELSSWEEKSQRPFMFEGEHLVQKLKDPSQAKSITRANGTYNSKAPTTPSQTTNKSPQKGRIANLSTPTSRSNHRPIGSPKTPLSRQKANEFNTARSVSADEPQTTAFSNRRLPATGRLDLNNKFSGARSQSARHENSKTTPSPDFENTPLFGRSNTKNTPTPQNPTHDRRPPFSLQARSQVTPRASPRVVSKPSSNSPSKPTNNNDHMVKDVSEKFRKARLEENDIDETLEEDAENLPFSPMKISPIKPVQASPQTTDKLGPLMPMENFTNCAPMEDEWGEEGY</sequence>
<dbReference type="Proteomes" id="UP001212411">
    <property type="component" value="Chromosome 2"/>
</dbReference>
<dbReference type="GO" id="GO:0051256">
    <property type="term" value="P:mitotic spindle midzone assembly"/>
    <property type="evidence" value="ECO:0007669"/>
    <property type="project" value="TreeGrafter"/>
</dbReference>
<feature type="region of interest" description="Disordered" evidence="1">
    <location>
        <begin position="669"/>
        <end position="717"/>
    </location>
</feature>
<dbReference type="InterPro" id="IPR007145">
    <property type="entry name" value="MAP65_Ase1_PRC1"/>
</dbReference>
<dbReference type="EMBL" id="CP115612">
    <property type="protein sequence ID" value="WBW73349.1"/>
    <property type="molecule type" value="Genomic_DNA"/>
</dbReference>
<dbReference type="PANTHER" id="PTHR19321:SF41">
    <property type="entry name" value="FASCETTO-RELATED"/>
    <property type="match status" value="1"/>
</dbReference>
<accession>A0AAE9WBT1</accession>
<evidence type="ECO:0000313" key="3">
    <source>
        <dbReference type="Proteomes" id="UP001212411"/>
    </source>
</evidence>
<dbReference type="Gene3D" id="1.20.58.1520">
    <property type="match status" value="1"/>
</dbReference>
<dbReference type="KEGG" id="som:SOMG_03274"/>
<feature type="region of interest" description="Disordered" evidence="1">
    <location>
        <begin position="457"/>
        <end position="643"/>
    </location>
</feature>
<dbReference type="AlphaFoldDB" id="A0AAE9WBT1"/>
<dbReference type="RefSeq" id="XP_056037592.1">
    <property type="nucleotide sequence ID" value="XM_056182065.1"/>
</dbReference>
<dbReference type="GO" id="GO:0005737">
    <property type="term" value="C:cytoplasm"/>
    <property type="evidence" value="ECO:0007669"/>
    <property type="project" value="TreeGrafter"/>
</dbReference>
<feature type="compositionally biased region" description="Low complexity" evidence="1">
    <location>
        <begin position="588"/>
        <end position="598"/>
    </location>
</feature>
<feature type="compositionally biased region" description="Polar residues" evidence="1">
    <location>
        <begin position="462"/>
        <end position="489"/>
    </location>
</feature>
<feature type="compositionally biased region" description="Acidic residues" evidence="1">
    <location>
        <begin position="708"/>
        <end position="717"/>
    </location>
</feature>
<reference evidence="2 3" key="1">
    <citation type="journal article" date="2023" name="G3 (Bethesda)">
        <title>A high-quality reference genome for the fission yeast Schizosaccharomyces osmophilus.</title>
        <authorList>
            <person name="Jia G.S."/>
            <person name="Zhang W.C."/>
            <person name="Liang Y."/>
            <person name="Liu X.H."/>
            <person name="Rhind N."/>
            <person name="Pidoux A."/>
            <person name="Brysch-Herzberg M."/>
            <person name="Du L.L."/>
        </authorList>
    </citation>
    <scope>NUCLEOTIDE SEQUENCE [LARGE SCALE GENOMIC DNA]</scope>
    <source>
        <strain evidence="2 3">CBS 15793</strain>
    </source>
</reference>